<reference evidence="1 2" key="1">
    <citation type="submission" date="2023-01" db="EMBL/GenBank/DDBJ databases">
        <title>Analysis of 21 Apiospora genomes using comparative genomics revels a genus with tremendous synthesis potential of carbohydrate active enzymes and secondary metabolites.</title>
        <authorList>
            <person name="Sorensen T."/>
        </authorList>
    </citation>
    <scope>NUCLEOTIDE SEQUENCE [LARGE SCALE GENOMIC DNA]</scope>
    <source>
        <strain evidence="1 2">CBS 117206</strain>
    </source>
</reference>
<dbReference type="AlphaFoldDB" id="A0AAW0QXI3"/>
<organism evidence="1 2">
    <name type="scientific">Apiospora kogelbergensis</name>
    <dbReference type="NCBI Taxonomy" id="1337665"/>
    <lineage>
        <taxon>Eukaryota</taxon>
        <taxon>Fungi</taxon>
        <taxon>Dikarya</taxon>
        <taxon>Ascomycota</taxon>
        <taxon>Pezizomycotina</taxon>
        <taxon>Sordariomycetes</taxon>
        <taxon>Xylariomycetidae</taxon>
        <taxon>Amphisphaeriales</taxon>
        <taxon>Apiosporaceae</taxon>
        <taxon>Apiospora</taxon>
    </lineage>
</organism>
<name>A0AAW0QXI3_9PEZI</name>
<dbReference type="EMBL" id="JAQQWP010000006">
    <property type="protein sequence ID" value="KAK8115099.1"/>
    <property type="molecule type" value="Genomic_DNA"/>
</dbReference>
<comment type="caution">
    <text evidence="1">The sequence shown here is derived from an EMBL/GenBank/DDBJ whole genome shotgun (WGS) entry which is preliminary data.</text>
</comment>
<proteinExistence type="predicted"/>
<evidence type="ECO:0000313" key="2">
    <source>
        <dbReference type="Proteomes" id="UP001392437"/>
    </source>
</evidence>
<protein>
    <submittedName>
        <fullName evidence="1">Uncharacterized protein</fullName>
    </submittedName>
</protein>
<evidence type="ECO:0000313" key="1">
    <source>
        <dbReference type="EMBL" id="KAK8115099.1"/>
    </source>
</evidence>
<accession>A0AAW0QXI3</accession>
<keyword evidence="2" id="KW-1185">Reference proteome</keyword>
<sequence length="86" mass="9311">MPGRTKLDLALTGAPVSINLSKMLVFFATSRSSRDEQCYCTEVQLSTGFCLPSLPPGPLGYTDPIILSELAPFRARVSAHIETLPD</sequence>
<gene>
    <name evidence="1" type="ORF">PG999_007168</name>
</gene>
<dbReference type="Proteomes" id="UP001392437">
    <property type="component" value="Unassembled WGS sequence"/>
</dbReference>